<dbReference type="AlphaFoldDB" id="F3C147"/>
<dbReference type="Proteomes" id="UP000005466">
    <property type="component" value="Unassembled WGS sequence"/>
</dbReference>
<evidence type="ECO:0000313" key="2">
    <source>
        <dbReference type="EMBL" id="EGH08489.1"/>
    </source>
</evidence>
<dbReference type="EMBL" id="ADWY01000239">
    <property type="protein sequence ID" value="EGH08489.1"/>
    <property type="molecule type" value="Genomic_DNA"/>
</dbReference>
<keyword evidence="1" id="KW-0732">Signal</keyword>
<comment type="caution">
    <text evidence="2">The sequence shown here is derived from an EMBL/GenBank/DDBJ whole genome shotgun (WGS) entry which is preliminary data.</text>
</comment>
<feature type="signal peptide" evidence="1">
    <location>
        <begin position="1"/>
        <end position="23"/>
    </location>
</feature>
<organism evidence="2 3">
    <name type="scientific">Pseudomonas savastanoi pv. glycinea str. race 4</name>
    <dbReference type="NCBI Taxonomy" id="875330"/>
    <lineage>
        <taxon>Bacteria</taxon>
        <taxon>Pseudomonadati</taxon>
        <taxon>Pseudomonadota</taxon>
        <taxon>Gammaproteobacteria</taxon>
        <taxon>Pseudomonadales</taxon>
        <taxon>Pseudomonadaceae</taxon>
        <taxon>Pseudomonas</taxon>
    </lineage>
</organism>
<proteinExistence type="predicted"/>
<gene>
    <name evidence="2" type="ORF">Pgy4_05922</name>
</gene>
<accession>F3C147</accession>
<evidence type="ECO:0000313" key="3">
    <source>
        <dbReference type="Proteomes" id="UP000005466"/>
    </source>
</evidence>
<feature type="non-terminal residue" evidence="2">
    <location>
        <position position="66"/>
    </location>
</feature>
<evidence type="ECO:0000256" key="1">
    <source>
        <dbReference type="SAM" id="SignalP"/>
    </source>
</evidence>
<dbReference type="HOGENOM" id="CLU_2837405_0_0_6"/>
<reference evidence="2 3" key="1">
    <citation type="journal article" date="2011" name="PLoS Pathog.">
        <title>Dynamic evolution of pathogenicity revealed by sequencing and comparative genomics of 19 Pseudomonas syringae isolates.</title>
        <authorList>
            <person name="Baltrus D.A."/>
            <person name="Nishimura M.T."/>
            <person name="Romanchuk A."/>
            <person name="Chang J.H."/>
            <person name="Mukhtar M.S."/>
            <person name="Cherkis K."/>
            <person name="Roach J."/>
            <person name="Grant S.R."/>
            <person name="Jones C.D."/>
            <person name="Dangl J.L."/>
        </authorList>
    </citation>
    <scope>NUCLEOTIDE SEQUENCE [LARGE SCALE GENOMIC DNA]</scope>
    <source>
        <strain evidence="3">race 4</strain>
    </source>
</reference>
<dbReference type="Gene3D" id="3.40.190.10">
    <property type="entry name" value="Periplasmic binding protein-like II"/>
    <property type="match status" value="1"/>
</dbReference>
<name>F3C147_PSESG</name>
<sequence length="66" mass="6919">MNSMSRLAVVISLASLFPLSATAAESKGTVEVVHWWTSGGEKAAVDVLKAQVEKDGFVWKDGAIAG</sequence>
<feature type="chain" id="PRO_5003291930" evidence="1">
    <location>
        <begin position="24"/>
        <end position="66"/>
    </location>
</feature>
<protein>
    <submittedName>
        <fullName evidence="2">Glucose ABC transporter periplasmic glucose-binding protein</fullName>
    </submittedName>
</protein>